<evidence type="ECO:0000313" key="2">
    <source>
        <dbReference type="Proteomes" id="UP000694930"/>
    </source>
</evidence>
<dbReference type="SMART" id="SM00256">
    <property type="entry name" value="FBOX"/>
    <property type="match status" value="1"/>
</dbReference>
<dbReference type="GeneID" id="107019232"/>
<reference evidence="2" key="1">
    <citation type="journal article" date="2014" name="Nat. Genet.">
        <title>The genome of the stress-tolerant wild tomato species Solanum pennellii.</title>
        <authorList>
            <person name="Bolger A."/>
            <person name="Scossa F."/>
            <person name="Bolger M.E."/>
            <person name="Lanz C."/>
            <person name="Maumus F."/>
            <person name="Tohge T."/>
            <person name="Quesneville H."/>
            <person name="Alseekh S."/>
            <person name="Sorensen I."/>
            <person name="Lichtenstein G."/>
            <person name="Fich E.A."/>
            <person name="Conte M."/>
            <person name="Keller H."/>
            <person name="Schneeberger K."/>
            <person name="Schwacke R."/>
            <person name="Ofner I."/>
            <person name="Vrebalov J."/>
            <person name="Xu Y."/>
            <person name="Osorio S."/>
            <person name="Aflitos S.A."/>
            <person name="Schijlen E."/>
            <person name="Jimenez-Gomez J.M."/>
            <person name="Ryngajllo M."/>
            <person name="Kimura S."/>
            <person name="Kumar R."/>
            <person name="Koenig D."/>
            <person name="Headland L.R."/>
            <person name="Maloof J.N."/>
            <person name="Sinha N."/>
            <person name="van Ham R.C."/>
            <person name="Lankhorst R.K."/>
            <person name="Mao L."/>
            <person name="Vogel A."/>
            <person name="Arsova B."/>
            <person name="Panstruga R."/>
            <person name="Fei Z."/>
            <person name="Rose J.K."/>
            <person name="Zamir D."/>
            <person name="Carrari F."/>
            <person name="Giovannoni J.J."/>
            <person name="Weigel D."/>
            <person name="Usadel B."/>
            <person name="Fernie A.R."/>
        </authorList>
    </citation>
    <scope>NUCLEOTIDE SEQUENCE [LARGE SCALE GENOMIC DNA]</scope>
    <source>
        <strain evidence="2">cv. LA0716</strain>
    </source>
</reference>
<evidence type="ECO:0000313" key="3">
    <source>
        <dbReference type="RefSeq" id="XP_015075273.2"/>
    </source>
</evidence>
<proteinExistence type="predicted"/>
<dbReference type="SUPFAM" id="SSF81383">
    <property type="entry name" value="F-box domain"/>
    <property type="match status" value="1"/>
</dbReference>
<dbReference type="InterPro" id="IPR053781">
    <property type="entry name" value="F-box_AtFBL13-like"/>
</dbReference>
<dbReference type="Gene3D" id="1.20.1280.50">
    <property type="match status" value="1"/>
</dbReference>
<dbReference type="InterPro" id="IPR055411">
    <property type="entry name" value="LRR_FXL15/At3g58940/PEG3-like"/>
</dbReference>
<reference evidence="3" key="2">
    <citation type="submission" date="2025-08" db="UniProtKB">
        <authorList>
            <consortium name="RefSeq"/>
        </authorList>
    </citation>
    <scope>IDENTIFICATION</scope>
</reference>
<dbReference type="InterPro" id="IPR036047">
    <property type="entry name" value="F-box-like_dom_sf"/>
</dbReference>
<dbReference type="InterPro" id="IPR032675">
    <property type="entry name" value="LRR_dom_sf"/>
</dbReference>
<dbReference type="PANTHER" id="PTHR31639">
    <property type="entry name" value="F-BOX PROTEIN-LIKE"/>
    <property type="match status" value="1"/>
</dbReference>
<dbReference type="Gene3D" id="3.80.10.10">
    <property type="entry name" value="Ribonuclease Inhibitor"/>
    <property type="match status" value="1"/>
</dbReference>
<dbReference type="SUPFAM" id="SSF52047">
    <property type="entry name" value="RNI-like"/>
    <property type="match status" value="1"/>
</dbReference>
<accession>A0ABM1GSJ7</accession>
<dbReference type="Pfam" id="PF00646">
    <property type="entry name" value="F-box"/>
    <property type="match status" value="1"/>
</dbReference>
<protein>
    <submittedName>
        <fullName evidence="3">F-box/FBD/LRR-repeat protein At1g13570-like</fullName>
    </submittedName>
</protein>
<dbReference type="InterPro" id="IPR001810">
    <property type="entry name" value="F-box_dom"/>
</dbReference>
<dbReference type="Proteomes" id="UP000694930">
    <property type="component" value="Chromosome 5"/>
</dbReference>
<sequence>MFLIFVFCCVFPTGSYWRISLYNMRYKCRKLCFHRTVLSDLPRNILDEILMCLPFQDVVRTSILSKKWRNIWHGLPVLTLSHTIWKPEEDLPDLTNNLVKIINHILIFHTGPVTKFTLCVPYLDTCPNIDNLIRFLSRNDIQHLVLRLPIRGSLYKMPLSFFKCFELRHLTLQNCSIPDQPSFKGFDRLISLELRDVAISPKLLERLISRSLLLEQLVLQISGASSNVIEISAPNLRSFDYTGNIRSVCLKNIPRLARLSLSHREYYVGVGKCNIAKFFESFSALEHLHLNDMFFVAGAGEVPTRLSYDLYCVKHLCISSVYLSDSNEVSCALCLIKSFPNLQSLEIKVEGDDNDIPAQNSLEVERFSDMTFNHLREVKLLQTNGTIPEIQLIKLLLAKSPELMKVIIEPCLVDEAATVKILTELIQFQRASTKARVVYKSDKHPNPGPV</sequence>
<evidence type="ECO:0000259" key="1">
    <source>
        <dbReference type="PROSITE" id="PS50181"/>
    </source>
</evidence>
<keyword evidence="2" id="KW-1185">Reference proteome</keyword>
<dbReference type="CDD" id="cd22160">
    <property type="entry name" value="F-box_AtFBL13-like"/>
    <property type="match status" value="1"/>
</dbReference>
<name>A0ABM1GSJ7_SOLPN</name>
<dbReference type="Pfam" id="PF24758">
    <property type="entry name" value="LRR_At5g56370"/>
    <property type="match status" value="1"/>
</dbReference>
<organism evidence="2 3">
    <name type="scientific">Solanum pennellii</name>
    <name type="common">Tomato</name>
    <name type="synonym">Lycopersicon pennellii</name>
    <dbReference type="NCBI Taxonomy" id="28526"/>
    <lineage>
        <taxon>Eukaryota</taxon>
        <taxon>Viridiplantae</taxon>
        <taxon>Streptophyta</taxon>
        <taxon>Embryophyta</taxon>
        <taxon>Tracheophyta</taxon>
        <taxon>Spermatophyta</taxon>
        <taxon>Magnoliopsida</taxon>
        <taxon>eudicotyledons</taxon>
        <taxon>Gunneridae</taxon>
        <taxon>Pentapetalae</taxon>
        <taxon>asterids</taxon>
        <taxon>lamiids</taxon>
        <taxon>Solanales</taxon>
        <taxon>Solanaceae</taxon>
        <taxon>Solanoideae</taxon>
        <taxon>Solaneae</taxon>
        <taxon>Solanum</taxon>
        <taxon>Solanum subgen. Lycopersicon</taxon>
    </lineage>
</organism>
<dbReference type="PROSITE" id="PS50181">
    <property type="entry name" value="FBOX"/>
    <property type="match status" value="1"/>
</dbReference>
<dbReference type="PANTHER" id="PTHR31639:SF153">
    <property type="entry name" value="UBIQUITIN-PROTEIN LIGASE"/>
    <property type="match status" value="1"/>
</dbReference>
<feature type="domain" description="F-box" evidence="1">
    <location>
        <begin position="35"/>
        <end position="88"/>
    </location>
</feature>
<gene>
    <name evidence="3" type="primary">LOC107019232</name>
</gene>
<dbReference type="RefSeq" id="XP_015075273.2">
    <property type="nucleotide sequence ID" value="XM_015219787.2"/>
</dbReference>